<proteinExistence type="predicted"/>
<accession>A0ABW5WYM8</accession>
<name>A0ABW5WYM8_9STAP</name>
<keyword evidence="2" id="KW-1185">Reference proteome</keyword>
<sequence length="157" mass="18416">MQIFRVNEDHEISAAFLDNRRLSKQVLELYQIIRVCLAQKDIIDANTRYRHHPVVKHVYNNGHPYLHDTVKLLKAMDIEHGKRGGKRSADFQTKLETLYAIIENPKYSYEFSMEKLPPFYVFGDDKCSTEEAYSKYETLLFTKWAGDKIPARCSIKI</sequence>
<organism evidence="1 2">
    <name type="scientific">Corticicoccus populi</name>
    <dbReference type="NCBI Taxonomy" id="1812821"/>
    <lineage>
        <taxon>Bacteria</taxon>
        <taxon>Bacillati</taxon>
        <taxon>Bacillota</taxon>
        <taxon>Bacilli</taxon>
        <taxon>Bacillales</taxon>
        <taxon>Staphylococcaceae</taxon>
        <taxon>Corticicoccus</taxon>
    </lineage>
</organism>
<dbReference type="Proteomes" id="UP001597519">
    <property type="component" value="Unassembled WGS sequence"/>
</dbReference>
<dbReference type="RefSeq" id="WP_377773341.1">
    <property type="nucleotide sequence ID" value="NZ_JBHUOQ010000001.1"/>
</dbReference>
<comment type="caution">
    <text evidence="1">The sequence shown here is derived from an EMBL/GenBank/DDBJ whole genome shotgun (WGS) entry which is preliminary data.</text>
</comment>
<protein>
    <submittedName>
        <fullName evidence="1">Pyrimidine dimer DNA glycosylase/endonuclease V</fullName>
    </submittedName>
</protein>
<dbReference type="InterPro" id="IPR004260">
    <property type="entry name" value="Pyr-dimer_DNA_glycosylase"/>
</dbReference>
<evidence type="ECO:0000313" key="1">
    <source>
        <dbReference type="EMBL" id="MFD2830426.1"/>
    </source>
</evidence>
<dbReference type="Pfam" id="PF03013">
    <property type="entry name" value="Pyr_excise"/>
    <property type="match status" value="1"/>
</dbReference>
<gene>
    <name evidence="1" type="ORF">ACFSX4_08060</name>
</gene>
<evidence type="ECO:0000313" key="2">
    <source>
        <dbReference type="Proteomes" id="UP001597519"/>
    </source>
</evidence>
<dbReference type="EMBL" id="JBHUOQ010000001">
    <property type="protein sequence ID" value="MFD2830426.1"/>
    <property type="molecule type" value="Genomic_DNA"/>
</dbReference>
<reference evidence="2" key="1">
    <citation type="journal article" date="2019" name="Int. J. Syst. Evol. Microbiol.">
        <title>The Global Catalogue of Microorganisms (GCM) 10K type strain sequencing project: providing services to taxonomists for standard genome sequencing and annotation.</title>
        <authorList>
            <consortium name="The Broad Institute Genomics Platform"/>
            <consortium name="The Broad Institute Genome Sequencing Center for Infectious Disease"/>
            <person name="Wu L."/>
            <person name="Ma J."/>
        </authorList>
    </citation>
    <scope>NUCLEOTIDE SEQUENCE [LARGE SCALE GENOMIC DNA]</scope>
    <source>
        <strain evidence="2">KCTC 33575</strain>
    </source>
</reference>